<dbReference type="InterPro" id="IPR031316">
    <property type="entry name" value="FlgM_C"/>
</dbReference>
<evidence type="ECO:0000313" key="10">
    <source>
        <dbReference type="Proteomes" id="UP000198565"/>
    </source>
</evidence>
<organism evidence="9 10">
    <name type="scientific">Gracilibacillus orientalis</name>
    <dbReference type="NCBI Taxonomy" id="334253"/>
    <lineage>
        <taxon>Bacteria</taxon>
        <taxon>Bacillati</taxon>
        <taxon>Bacillota</taxon>
        <taxon>Bacilli</taxon>
        <taxon>Bacillales</taxon>
        <taxon>Bacillaceae</taxon>
        <taxon>Gracilibacillus</taxon>
    </lineage>
</organism>
<evidence type="ECO:0000313" key="9">
    <source>
        <dbReference type="EMBL" id="SFM23841.1"/>
    </source>
</evidence>
<keyword evidence="5" id="KW-0805">Transcription regulation</keyword>
<feature type="compositionally biased region" description="Polar residues" evidence="7">
    <location>
        <begin position="9"/>
        <end position="28"/>
    </location>
</feature>
<sequence>MKIHGPNHSKMNPYQKLQQIEKQTASKSHSLKPDQLQISDEALKMQQKDSRQAYVNEIKQQVDNGEYNVNNKETAKKLLNYWKA</sequence>
<evidence type="ECO:0000256" key="3">
    <source>
        <dbReference type="ARBA" id="ARBA00022491"/>
    </source>
</evidence>
<evidence type="ECO:0000256" key="4">
    <source>
        <dbReference type="ARBA" id="ARBA00022795"/>
    </source>
</evidence>
<evidence type="ECO:0000256" key="6">
    <source>
        <dbReference type="ARBA" id="ARBA00023163"/>
    </source>
</evidence>
<dbReference type="OrthoDB" id="2991036at2"/>
<evidence type="ECO:0000256" key="7">
    <source>
        <dbReference type="SAM" id="MobiDB-lite"/>
    </source>
</evidence>
<keyword evidence="4" id="KW-1005">Bacterial flagellum biogenesis</keyword>
<dbReference type="SUPFAM" id="SSF101498">
    <property type="entry name" value="Anti-sigma factor FlgM"/>
    <property type="match status" value="1"/>
</dbReference>
<accession>A0A1I4P7S8</accession>
<evidence type="ECO:0000259" key="8">
    <source>
        <dbReference type="Pfam" id="PF04316"/>
    </source>
</evidence>
<evidence type="ECO:0000256" key="1">
    <source>
        <dbReference type="ARBA" id="ARBA00005322"/>
    </source>
</evidence>
<protein>
    <recommendedName>
        <fullName evidence="2">Negative regulator of flagellin synthesis</fullName>
    </recommendedName>
</protein>
<reference evidence="10" key="1">
    <citation type="submission" date="2016-10" db="EMBL/GenBank/DDBJ databases">
        <authorList>
            <person name="Varghese N."/>
            <person name="Submissions S."/>
        </authorList>
    </citation>
    <scope>NUCLEOTIDE SEQUENCE [LARGE SCALE GENOMIC DNA]</scope>
    <source>
        <strain evidence="10">CGMCC 1.4250</strain>
    </source>
</reference>
<gene>
    <name evidence="9" type="ORF">SAMN04487943_110124</name>
</gene>
<feature type="domain" description="Anti-sigma-28 factor FlgM C-terminal" evidence="8">
    <location>
        <begin position="34"/>
        <end position="80"/>
    </location>
</feature>
<dbReference type="Pfam" id="PF04316">
    <property type="entry name" value="FlgM"/>
    <property type="match status" value="1"/>
</dbReference>
<dbReference type="InterPro" id="IPR035890">
    <property type="entry name" value="Anti-sigma-28_factor_FlgM_sf"/>
</dbReference>
<comment type="similarity">
    <text evidence="1">Belongs to the FlgM family.</text>
</comment>
<dbReference type="EMBL" id="FOTR01000010">
    <property type="protein sequence ID" value="SFM23841.1"/>
    <property type="molecule type" value="Genomic_DNA"/>
</dbReference>
<dbReference type="InterPro" id="IPR007412">
    <property type="entry name" value="FlgM"/>
</dbReference>
<dbReference type="GO" id="GO:0045892">
    <property type="term" value="P:negative regulation of DNA-templated transcription"/>
    <property type="evidence" value="ECO:0007669"/>
    <property type="project" value="InterPro"/>
</dbReference>
<evidence type="ECO:0000256" key="2">
    <source>
        <dbReference type="ARBA" id="ARBA00017823"/>
    </source>
</evidence>
<feature type="region of interest" description="Disordered" evidence="7">
    <location>
        <begin position="1"/>
        <end position="38"/>
    </location>
</feature>
<keyword evidence="10" id="KW-1185">Reference proteome</keyword>
<dbReference type="GO" id="GO:0044781">
    <property type="term" value="P:bacterial-type flagellum organization"/>
    <property type="evidence" value="ECO:0007669"/>
    <property type="project" value="UniProtKB-KW"/>
</dbReference>
<keyword evidence="3" id="KW-0678">Repressor</keyword>
<dbReference type="RefSeq" id="WP_091484909.1">
    <property type="nucleotide sequence ID" value="NZ_FOTR01000010.1"/>
</dbReference>
<dbReference type="STRING" id="334253.SAMN04487943_110124"/>
<proteinExistence type="inferred from homology"/>
<dbReference type="AlphaFoldDB" id="A0A1I4P7S8"/>
<name>A0A1I4P7S8_9BACI</name>
<evidence type="ECO:0000256" key="5">
    <source>
        <dbReference type="ARBA" id="ARBA00023015"/>
    </source>
</evidence>
<dbReference type="NCBIfam" id="TIGR03824">
    <property type="entry name" value="FlgM_jcvi"/>
    <property type="match status" value="1"/>
</dbReference>
<dbReference type="Proteomes" id="UP000198565">
    <property type="component" value="Unassembled WGS sequence"/>
</dbReference>
<keyword evidence="6" id="KW-0804">Transcription</keyword>